<name>A0A934KDB5_9BACT</name>
<evidence type="ECO:0000313" key="11">
    <source>
        <dbReference type="Proteomes" id="UP000620075"/>
    </source>
</evidence>
<proteinExistence type="inferred from homology"/>
<dbReference type="PRINTS" id="PR01651">
    <property type="entry name" value="SECGEXPORT"/>
</dbReference>
<evidence type="ECO:0000256" key="9">
    <source>
        <dbReference type="RuleBase" id="RU365087"/>
    </source>
</evidence>
<dbReference type="NCBIfam" id="TIGR00810">
    <property type="entry name" value="secG"/>
    <property type="match status" value="1"/>
</dbReference>
<comment type="subcellular location">
    <subcellularLocation>
        <location evidence="9">Cell membrane</location>
        <topology evidence="9">Multi-pass membrane protein</topology>
    </subcellularLocation>
    <subcellularLocation>
        <location evidence="1">Membrane</location>
        <topology evidence="1">Multi-pass membrane protein</topology>
    </subcellularLocation>
</comment>
<evidence type="ECO:0000256" key="6">
    <source>
        <dbReference type="ARBA" id="ARBA00022989"/>
    </source>
</evidence>
<dbReference type="GO" id="GO:0005886">
    <property type="term" value="C:plasma membrane"/>
    <property type="evidence" value="ECO:0007669"/>
    <property type="project" value="UniProtKB-SubCell"/>
</dbReference>
<dbReference type="InterPro" id="IPR004692">
    <property type="entry name" value="SecG"/>
</dbReference>
<feature type="transmembrane region" description="Helical" evidence="9">
    <location>
        <begin position="58"/>
        <end position="79"/>
    </location>
</feature>
<comment type="caution">
    <text evidence="10">The sequence shown here is derived from an EMBL/GenBank/DDBJ whole genome shotgun (WGS) entry which is preliminary data.</text>
</comment>
<evidence type="ECO:0000313" key="10">
    <source>
        <dbReference type="EMBL" id="MBJ7604359.1"/>
    </source>
</evidence>
<keyword evidence="3 9" id="KW-0813">Transport</keyword>
<evidence type="ECO:0000256" key="1">
    <source>
        <dbReference type="ARBA" id="ARBA00004141"/>
    </source>
</evidence>
<comment type="similarity">
    <text evidence="2 9">Belongs to the SecG family.</text>
</comment>
<protein>
    <recommendedName>
        <fullName evidence="9">Protein-export membrane protein SecG</fullName>
    </recommendedName>
</protein>
<evidence type="ECO:0000256" key="8">
    <source>
        <dbReference type="ARBA" id="ARBA00023136"/>
    </source>
</evidence>
<evidence type="ECO:0000256" key="2">
    <source>
        <dbReference type="ARBA" id="ARBA00008445"/>
    </source>
</evidence>
<keyword evidence="7 9" id="KW-0811">Translocation</keyword>
<reference evidence="10 11" key="1">
    <citation type="submission" date="2020-10" db="EMBL/GenBank/DDBJ databases">
        <title>Ca. Dormibacterota MAGs.</title>
        <authorList>
            <person name="Montgomery K."/>
        </authorList>
    </citation>
    <scope>NUCLEOTIDE SEQUENCE [LARGE SCALE GENOMIC DNA]</scope>
    <source>
        <strain evidence="10">SC8811_S16_3</strain>
    </source>
</reference>
<keyword evidence="8 9" id="KW-0472">Membrane</keyword>
<evidence type="ECO:0000256" key="5">
    <source>
        <dbReference type="ARBA" id="ARBA00022927"/>
    </source>
</evidence>
<accession>A0A934KDB5</accession>
<keyword evidence="9" id="KW-1003">Cell membrane</keyword>
<dbReference type="GO" id="GO:0009306">
    <property type="term" value="P:protein secretion"/>
    <property type="evidence" value="ECO:0007669"/>
    <property type="project" value="UniProtKB-UniRule"/>
</dbReference>
<dbReference type="RefSeq" id="WP_338181866.1">
    <property type="nucleotide sequence ID" value="NZ_JAEKNQ010000057.1"/>
</dbReference>
<dbReference type="Proteomes" id="UP000620075">
    <property type="component" value="Unassembled WGS sequence"/>
</dbReference>
<comment type="function">
    <text evidence="9">Involved in protein export. Participates in an early event of protein translocation.</text>
</comment>
<dbReference type="GO" id="GO:0015450">
    <property type="term" value="F:protein-transporting ATPase activity"/>
    <property type="evidence" value="ECO:0007669"/>
    <property type="project" value="UniProtKB-UniRule"/>
</dbReference>
<evidence type="ECO:0000256" key="7">
    <source>
        <dbReference type="ARBA" id="ARBA00023010"/>
    </source>
</evidence>
<sequence>MDKIRNAFVILEVVIGVLLIAGILIQTPKATGLGGTIGGGDGGLGGGYRTRRGLERQIYYSSWVLAFAFFIVSVANIWFSSHTG</sequence>
<keyword evidence="5 9" id="KW-0653">Protein transport</keyword>
<dbReference type="Pfam" id="PF03840">
    <property type="entry name" value="SecG"/>
    <property type="match status" value="1"/>
</dbReference>
<keyword evidence="6 9" id="KW-1133">Transmembrane helix</keyword>
<feature type="transmembrane region" description="Helical" evidence="9">
    <location>
        <begin position="6"/>
        <end position="25"/>
    </location>
</feature>
<keyword evidence="4 9" id="KW-0812">Transmembrane</keyword>
<evidence type="ECO:0000256" key="4">
    <source>
        <dbReference type="ARBA" id="ARBA00022692"/>
    </source>
</evidence>
<gene>
    <name evidence="10" type="primary">secG</name>
    <name evidence="10" type="ORF">JF888_14420</name>
</gene>
<dbReference type="AlphaFoldDB" id="A0A934KDB5"/>
<evidence type="ECO:0000256" key="3">
    <source>
        <dbReference type="ARBA" id="ARBA00022448"/>
    </source>
</evidence>
<dbReference type="EMBL" id="JAEKNQ010000057">
    <property type="protein sequence ID" value="MBJ7604359.1"/>
    <property type="molecule type" value="Genomic_DNA"/>
</dbReference>
<organism evidence="10 11">
    <name type="scientific">Candidatus Dormiibacter inghamiae</name>
    <dbReference type="NCBI Taxonomy" id="3127013"/>
    <lineage>
        <taxon>Bacteria</taxon>
        <taxon>Bacillati</taxon>
        <taxon>Candidatus Dormiibacterota</taxon>
        <taxon>Candidatus Dormibacteria</taxon>
        <taxon>Candidatus Dormibacterales</taxon>
        <taxon>Candidatus Dormibacteraceae</taxon>
        <taxon>Candidatus Dormiibacter</taxon>
    </lineage>
</organism>